<dbReference type="Gene3D" id="3.30.70.1070">
    <property type="entry name" value="Sporulation related repeat"/>
    <property type="match status" value="1"/>
</dbReference>
<dbReference type="AlphaFoldDB" id="A0A975P5V0"/>
<name>A0A975P5V0_9RHOB</name>
<evidence type="ECO:0000259" key="2">
    <source>
        <dbReference type="PROSITE" id="PS51724"/>
    </source>
</evidence>
<organism evidence="3 4">
    <name type="scientific">Gemmobacter fulvus</name>
    <dbReference type="NCBI Taxonomy" id="2840474"/>
    <lineage>
        <taxon>Bacteria</taxon>
        <taxon>Pseudomonadati</taxon>
        <taxon>Pseudomonadota</taxon>
        <taxon>Alphaproteobacteria</taxon>
        <taxon>Rhodobacterales</taxon>
        <taxon>Paracoccaceae</taxon>
        <taxon>Gemmobacter</taxon>
    </lineage>
</organism>
<gene>
    <name evidence="3" type="ORF">KM031_13810</name>
</gene>
<proteinExistence type="predicted"/>
<evidence type="ECO:0000256" key="1">
    <source>
        <dbReference type="SAM" id="SignalP"/>
    </source>
</evidence>
<protein>
    <submittedName>
        <fullName evidence="3">SPOR domain-containing protein</fullName>
    </submittedName>
</protein>
<feature type="chain" id="PRO_5036810739" evidence="1">
    <location>
        <begin position="23"/>
        <end position="432"/>
    </location>
</feature>
<feature type="signal peptide" evidence="1">
    <location>
        <begin position="1"/>
        <end position="22"/>
    </location>
</feature>
<keyword evidence="4" id="KW-1185">Reference proteome</keyword>
<evidence type="ECO:0000313" key="3">
    <source>
        <dbReference type="EMBL" id="QWK89897.1"/>
    </source>
</evidence>
<dbReference type="KEGG" id="gfu:KM031_13810"/>
<feature type="domain" description="SPOR" evidence="2">
    <location>
        <begin position="355"/>
        <end position="432"/>
    </location>
</feature>
<evidence type="ECO:0000313" key="4">
    <source>
        <dbReference type="Proteomes" id="UP000679352"/>
    </source>
</evidence>
<accession>A0A975P5V0</accession>
<dbReference type="InterPro" id="IPR036680">
    <property type="entry name" value="SPOR-like_sf"/>
</dbReference>
<sequence length="432" mass="44096">MLRKIVAAAILAAVAGVTVAQAQTVAQIGGPAELPPSSFKGQMYVDSRGCVFLRAGLSGRTNWVPRVSRDRKALCGYPPTLAAMANPVPVAEAPAVTVAEAPAPRATGKPLNTVATLTTPPKIRMTPPAGAMTAEPYMTRAVPAAIAAPPAVVMAQAPRVAVQPPVTRAPEPILGPVQTGLTGGKIGCYTSAPVPKLVSLSNGGTAVLCTRGDGTLAGARAPLYAKVAMGEGNRVGAGLYDPAGTRVSRGNMSVDAVGSADRATIVTTYAAAPEPIVMPKGYKAAWTDDRLNPYRAQGTAQGQAQQDQLWTREVPSNLVAAQGTVVRRVAVSTKGTAPRVQISTKSEPTARVAKPATKGSFYVQVGTFGVASNAEGARAQLRAAGLPVGTAKISKGGKQMQMVMAGPFADSAAAQMALRAARGAGFGDAFIR</sequence>
<reference evidence="3" key="1">
    <citation type="submission" date="2021-06" db="EMBL/GenBank/DDBJ databases">
        <title>Direct submission.</title>
        <authorList>
            <person name="Lee C.-S."/>
            <person name="Jin L."/>
        </authorList>
    </citation>
    <scope>NUCLEOTIDE SEQUENCE</scope>
    <source>
        <strain evidence="3">Con5</strain>
    </source>
</reference>
<dbReference type="Pfam" id="PF05036">
    <property type="entry name" value="SPOR"/>
    <property type="match status" value="1"/>
</dbReference>
<keyword evidence="1" id="KW-0732">Signal</keyword>
<dbReference type="RefSeq" id="WP_215506934.1">
    <property type="nucleotide sequence ID" value="NZ_CP076361.1"/>
</dbReference>
<dbReference type="PROSITE" id="PS51724">
    <property type="entry name" value="SPOR"/>
    <property type="match status" value="1"/>
</dbReference>
<dbReference type="GO" id="GO:0042834">
    <property type="term" value="F:peptidoglycan binding"/>
    <property type="evidence" value="ECO:0007669"/>
    <property type="project" value="InterPro"/>
</dbReference>
<dbReference type="InterPro" id="IPR007730">
    <property type="entry name" value="SPOR-like_dom"/>
</dbReference>
<dbReference type="EMBL" id="CP076361">
    <property type="protein sequence ID" value="QWK89897.1"/>
    <property type="molecule type" value="Genomic_DNA"/>
</dbReference>
<dbReference type="SUPFAM" id="SSF110997">
    <property type="entry name" value="Sporulation related repeat"/>
    <property type="match status" value="1"/>
</dbReference>
<dbReference type="Proteomes" id="UP000679352">
    <property type="component" value="Chromosome"/>
</dbReference>